<dbReference type="PANTHER" id="PTHR48459">
    <property type="entry name" value="CUE DOMAIN-CONTAINING PROTEIN"/>
    <property type="match status" value="1"/>
</dbReference>
<evidence type="ECO:0000313" key="10">
    <source>
        <dbReference type="EMBL" id="KAG6438336.1"/>
    </source>
</evidence>
<evidence type="ECO:0000256" key="5">
    <source>
        <dbReference type="ARBA" id="ARBA00023136"/>
    </source>
</evidence>
<feature type="transmembrane region" description="Helical" evidence="8">
    <location>
        <begin position="69"/>
        <end position="88"/>
    </location>
</feature>
<keyword evidence="5 8" id="KW-0472">Membrane</keyword>
<feature type="transmembrane region" description="Helical" evidence="8">
    <location>
        <begin position="100"/>
        <end position="133"/>
    </location>
</feature>
<keyword evidence="3" id="KW-0256">Endoplasmic reticulum</keyword>
<feature type="compositionally biased region" description="Basic and acidic residues" evidence="7">
    <location>
        <begin position="748"/>
        <end position="764"/>
    </location>
</feature>
<dbReference type="Pfam" id="PF02453">
    <property type="entry name" value="Reticulon"/>
    <property type="match status" value="1"/>
</dbReference>
<accession>A0A8X8YTH7</accession>
<dbReference type="PANTHER" id="PTHR48459:SF1">
    <property type="entry name" value="CUE DOMAIN-CONTAINING PROTEIN"/>
    <property type="match status" value="1"/>
</dbReference>
<evidence type="ECO:0000256" key="2">
    <source>
        <dbReference type="ARBA" id="ARBA00022692"/>
    </source>
</evidence>
<evidence type="ECO:0000313" key="11">
    <source>
        <dbReference type="Proteomes" id="UP000298416"/>
    </source>
</evidence>
<keyword evidence="4 8" id="KW-1133">Transmembrane helix</keyword>
<feature type="domain" description="CUE" evidence="9">
    <location>
        <begin position="251"/>
        <end position="294"/>
    </location>
</feature>
<evidence type="ECO:0000256" key="1">
    <source>
        <dbReference type="ARBA" id="ARBA00004477"/>
    </source>
</evidence>
<feature type="region of interest" description="Disordered" evidence="7">
    <location>
        <begin position="728"/>
        <end position="764"/>
    </location>
</feature>
<feature type="transmembrane region" description="Helical" evidence="8">
    <location>
        <begin position="27"/>
        <end position="49"/>
    </location>
</feature>
<name>A0A8X8YTH7_SALSN</name>
<evidence type="ECO:0000256" key="6">
    <source>
        <dbReference type="SAM" id="Coils"/>
    </source>
</evidence>
<evidence type="ECO:0000256" key="4">
    <source>
        <dbReference type="ARBA" id="ARBA00022989"/>
    </source>
</evidence>
<dbReference type="InterPro" id="IPR003892">
    <property type="entry name" value="CUE"/>
</dbReference>
<evidence type="ECO:0000256" key="3">
    <source>
        <dbReference type="ARBA" id="ARBA00022824"/>
    </source>
</evidence>
<feature type="transmembrane region" description="Helical" evidence="8">
    <location>
        <begin position="153"/>
        <end position="175"/>
    </location>
</feature>
<proteinExistence type="predicted"/>
<dbReference type="CDD" id="cd14279">
    <property type="entry name" value="CUE"/>
    <property type="match status" value="1"/>
</dbReference>
<gene>
    <name evidence="10" type="ORF">SASPL_103276</name>
</gene>
<keyword evidence="6" id="KW-0175">Coiled coil</keyword>
<evidence type="ECO:0000256" key="7">
    <source>
        <dbReference type="SAM" id="MobiDB-lite"/>
    </source>
</evidence>
<dbReference type="GO" id="GO:0043130">
    <property type="term" value="F:ubiquitin binding"/>
    <property type="evidence" value="ECO:0007669"/>
    <property type="project" value="InterPro"/>
</dbReference>
<reference evidence="10" key="2">
    <citation type="submission" date="2020-08" db="EMBL/GenBank/DDBJ databases">
        <title>Plant Genome Project.</title>
        <authorList>
            <person name="Zhang R.-G."/>
        </authorList>
    </citation>
    <scope>NUCLEOTIDE SEQUENCE</scope>
    <source>
        <strain evidence="10">Huo1</strain>
        <tissue evidence="10">Leaf</tissue>
    </source>
</reference>
<dbReference type="EMBL" id="PNBA02000001">
    <property type="protein sequence ID" value="KAG6438336.1"/>
    <property type="molecule type" value="Genomic_DNA"/>
</dbReference>
<comment type="caution">
    <text evidence="10">The sequence shown here is derived from an EMBL/GenBank/DDBJ whole genome shotgun (WGS) entry which is preliminary data.</text>
</comment>
<protein>
    <recommendedName>
        <fullName evidence="9">CUE domain-containing protein</fullName>
    </recommendedName>
</protein>
<keyword evidence="2 8" id="KW-0812">Transmembrane</keyword>
<feature type="coiled-coil region" evidence="6">
    <location>
        <begin position="485"/>
        <end position="529"/>
    </location>
</feature>
<sequence length="783" mass="86149">MVLVGAAMGLMSGTLVYYHCAYRQSSVVSLMADVLIVLLCSLAILGLLFRHMNIAVPVDPLHWQISQDAASSLFACLANTLGAAESVLRVAATGHDKRLFLKVIFCLYLLSVVGRAFSGVAVAYIGWIVLVLYLRYSPLKYIELLLSEYHVSINVLIEIALAWVGLCLYCVYAILENSQTNSAYLGRLNFSSVLSCEHIQFSGFDSPPCLLFLPSITVLFVDCAHALGGHDMGKKWPDAEKRIVPYYVDMSFRKVYETLQDLFPLIDVRVLKAVAIEHSKDVDEAVVAVIDEIIPFLASHSVCEKPSSSADDGLSKAVRDANAGNPEVEGDIVRLTLKVDDDVKMDANIHSQGESLVVVGENRVHTCQIEVFEDPETERTHSAEDGTSCGGDPLSTLGMSLDVETGVGQKTDCIQAIEDGKARDISVNTSVVEAEASDVHESNLDGSNLLLSTDSVSIGKNISSSLGTEDESTLNASMSNKNGIIDVLEEIIADARNNKKTLFAEMESVINLMKQVEVEEQAAEQAKIEAERGDIDLLNKVEEQKRMLQHAKEANDMVHAGEVYGEKAILATELRELHSRLRSLSDDRDQSLAYLDEASSDTFVSMRQCLEVRLAAGEKEIKSALLKKLEKEEVTRKSLVEQELIMEQVVQESKILRQHAEDNAKLHEFLVDRGQLADTLQGEIAVICQDVKQLKEKFDQRLPLGKSLFSGQTSFLLASSTSSLKSFVPDQVEPLPTKDDEQLNTGNETDHVNDPENEPARVDCRSLAENYGWELFDSSEAKA</sequence>
<dbReference type="GO" id="GO:0005789">
    <property type="term" value="C:endoplasmic reticulum membrane"/>
    <property type="evidence" value="ECO:0007669"/>
    <property type="project" value="UniProtKB-SubCell"/>
</dbReference>
<dbReference type="Proteomes" id="UP000298416">
    <property type="component" value="Unassembled WGS sequence"/>
</dbReference>
<dbReference type="InterPro" id="IPR003388">
    <property type="entry name" value="Reticulon"/>
</dbReference>
<keyword evidence="11" id="KW-1185">Reference proteome</keyword>
<dbReference type="AlphaFoldDB" id="A0A8X8YTH7"/>
<dbReference type="PROSITE" id="PS51140">
    <property type="entry name" value="CUE"/>
    <property type="match status" value="1"/>
</dbReference>
<evidence type="ECO:0000259" key="9">
    <source>
        <dbReference type="PROSITE" id="PS51140"/>
    </source>
</evidence>
<reference evidence="10" key="1">
    <citation type="submission" date="2018-01" db="EMBL/GenBank/DDBJ databases">
        <authorList>
            <person name="Mao J.F."/>
        </authorList>
    </citation>
    <scope>NUCLEOTIDE SEQUENCE</scope>
    <source>
        <strain evidence="10">Huo1</strain>
        <tissue evidence="10">Leaf</tissue>
    </source>
</reference>
<evidence type="ECO:0000256" key="8">
    <source>
        <dbReference type="SAM" id="Phobius"/>
    </source>
</evidence>
<organism evidence="10">
    <name type="scientific">Salvia splendens</name>
    <name type="common">Scarlet sage</name>
    <dbReference type="NCBI Taxonomy" id="180675"/>
    <lineage>
        <taxon>Eukaryota</taxon>
        <taxon>Viridiplantae</taxon>
        <taxon>Streptophyta</taxon>
        <taxon>Embryophyta</taxon>
        <taxon>Tracheophyta</taxon>
        <taxon>Spermatophyta</taxon>
        <taxon>Magnoliopsida</taxon>
        <taxon>eudicotyledons</taxon>
        <taxon>Gunneridae</taxon>
        <taxon>Pentapetalae</taxon>
        <taxon>asterids</taxon>
        <taxon>lamiids</taxon>
        <taxon>Lamiales</taxon>
        <taxon>Lamiaceae</taxon>
        <taxon>Nepetoideae</taxon>
        <taxon>Mentheae</taxon>
        <taxon>Salviinae</taxon>
        <taxon>Salvia</taxon>
        <taxon>Salvia subgen. Calosphace</taxon>
        <taxon>core Calosphace</taxon>
    </lineage>
</organism>
<comment type="subcellular location">
    <subcellularLocation>
        <location evidence="1">Endoplasmic reticulum membrane</location>
        <topology evidence="1">Multi-pass membrane protein</topology>
    </subcellularLocation>
</comment>